<sequence>MKCKIFYGKVEQAEDAFNKWAKGKALKKDVLIQTVAYSAGEEFLYDGIAIIVFHPEDPLLDYTLSELDYNPPSENRTKLDKALGRVPP</sequence>
<gene>
    <name evidence="1" type="ORF">S12H4_16545</name>
</gene>
<evidence type="ECO:0000313" key="1">
    <source>
        <dbReference type="EMBL" id="GAI79199.1"/>
    </source>
</evidence>
<organism evidence="1">
    <name type="scientific">marine sediment metagenome</name>
    <dbReference type="NCBI Taxonomy" id="412755"/>
    <lineage>
        <taxon>unclassified sequences</taxon>
        <taxon>metagenomes</taxon>
        <taxon>ecological metagenomes</taxon>
    </lineage>
</organism>
<proteinExistence type="predicted"/>
<name>X1TGN3_9ZZZZ</name>
<dbReference type="EMBL" id="BARW01008010">
    <property type="protein sequence ID" value="GAI79199.1"/>
    <property type="molecule type" value="Genomic_DNA"/>
</dbReference>
<comment type="caution">
    <text evidence="1">The sequence shown here is derived from an EMBL/GenBank/DDBJ whole genome shotgun (WGS) entry which is preliminary data.</text>
</comment>
<accession>X1TGN3</accession>
<protein>
    <submittedName>
        <fullName evidence="1">Uncharacterized protein</fullName>
    </submittedName>
</protein>
<reference evidence="1" key="1">
    <citation type="journal article" date="2014" name="Front. Microbiol.">
        <title>High frequency of phylogenetically diverse reductive dehalogenase-homologous genes in deep subseafloor sedimentary metagenomes.</title>
        <authorList>
            <person name="Kawai M."/>
            <person name="Futagami T."/>
            <person name="Toyoda A."/>
            <person name="Takaki Y."/>
            <person name="Nishi S."/>
            <person name="Hori S."/>
            <person name="Arai W."/>
            <person name="Tsubouchi T."/>
            <person name="Morono Y."/>
            <person name="Uchiyama I."/>
            <person name="Ito T."/>
            <person name="Fujiyama A."/>
            <person name="Inagaki F."/>
            <person name="Takami H."/>
        </authorList>
    </citation>
    <scope>NUCLEOTIDE SEQUENCE</scope>
    <source>
        <strain evidence="1">Expedition CK06-06</strain>
    </source>
</reference>
<dbReference type="AlphaFoldDB" id="X1TGN3"/>